<evidence type="ECO:0000313" key="2">
    <source>
        <dbReference type="Proteomes" id="UP000887569"/>
    </source>
</evidence>
<feature type="compositionally biased region" description="Low complexity" evidence="1">
    <location>
        <begin position="24"/>
        <end position="36"/>
    </location>
</feature>
<proteinExistence type="predicted"/>
<evidence type="ECO:0000313" key="3">
    <source>
        <dbReference type="WBParaSite" id="PgR046_g044_t07"/>
    </source>
</evidence>
<evidence type="ECO:0000256" key="1">
    <source>
        <dbReference type="SAM" id="MobiDB-lite"/>
    </source>
</evidence>
<organism evidence="2 3">
    <name type="scientific">Parascaris univalens</name>
    <name type="common">Nematode worm</name>
    <dbReference type="NCBI Taxonomy" id="6257"/>
    <lineage>
        <taxon>Eukaryota</taxon>
        <taxon>Metazoa</taxon>
        <taxon>Ecdysozoa</taxon>
        <taxon>Nematoda</taxon>
        <taxon>Chromadorea</taxon>
        <taxon>Rhabditida</taxon>
        <taxon>Spirurina</taxon>
        <taxon>Ascaridomorpha</taxon>
        <taxon>Ascaridoidea</taxon>
        <taxon>Ascarididae</taxon>
        <taxon>Parascaris</taxon>
    </lineage>
</organism>
<name>A0A915BLU7_PARUN</name>
<dbReference type="AlphaFoldDB" id="A0A915BLU7"/>
<dbReference type="WBParaSite" id="PgR046_g044_t07">
    <property type="protein sequence ID" value="PgR046_g044_t07"/>
    <property type="gene ID" value="PgR046_g044"/>
</dbReference>
<feature type="region of interest" description="Disordered" evidence="1">
    <location>
        <begin position="9"/>
        <end position="79"/>
    </location>
</feature>
<sequence>MCRMRWCFSGGHLSPPPPPRRKYLNSPLSPPESSNNDEQERNRDAGRLTEVPITVNASGSNRPFVAPKPRLGGICDSGKRRTDIKDMAESDYDKPRKDIDDVAEVSWRLGKIGKPSGSMAGSSSRISPMGLSGLHLSLPSKTNGLHINAASEANPPHDSDVGCGHVNMLAVDDVTSPSPSSSGIVADINDSHADSNQVHLVFYCKGCSNEVIPAALYSHLQFRVHLCQPIQKSE</sequence>
<keyword evidence="2" id="KW-1185">Reference proteome</keyword>
<protein>
    <submittedName>
        <fullName evidence="3">C2H2-type domain-containing protein</fullName>
    </submittedName>
</protein>
<reference evidence="3" key="1">
    <citation type="submission" date="2022-11" db="UniProtKB">
        <authorList>
            <consortium name="WormBaseParasite"/>
        </authorList>
    </citation>
    <scope>IDENTIFICATION</scope>
</reference>
<feature type="compositionally biased region" description="Basic and acidic residues" evidence="1">
    <location>
        <begin position="38"/>
        <end position="47"/>
    </location>
</feature>
<dbReference type="Proteomes" id="UP000887569">
    <property type="component" value="Unplaced"/>
</dbReference>
<accession>A0A915BLU7</accession>